<evidence type="ECO:0000313" key="3">
    <source>
        <dbReference type="Proteomes" id="UP000186168"/>
    </source>
</evidence>
<feature type="region of interest" description="Disordered" evidence="1">
    <location>
        <begin position="247"/>
        <end position="266"/>
    </location>
</feature>
<protein>
    <submittedName>
        <fullName evidence="2">Uncharacterized protein</fullName>
    </submittedName>
</protein>
<dbReference type="EMBL" id="ASQP01000099">
    <property type="protein sequence ID" value="OMI40277.1"/>
    <property type="molecule type" value="Genomic_DNA"/>
</dbReference>
<sequence>MSVDLEKLGTAVSDWKTMVGELDTLRTSVYSGLVQKSDAARWQGVNAGVTKEFVRSTAKEFLDLHAEAQSIYNVLQDAHTELTGIQKRAKALTEEARRGNPSMEPPDPGLVASDGGDGTVKVQMADMCTTKDTPQRTLDLMKWYADTLTGLVSHASEIDAAVTQALRKSHGGDPNNAGHTTYTTRRGTTSACHTAGLARQGRERQAAGRVAEAVGVAEPEARATLRQGHKDDLLAAGLLSPTVKRAAPDVGSWPHGVESPGAAERRTRQKMNLLAEGADWRGMSDASCHMAHYLGNSGDPVKLPVDKMLWDDEGFRNHIDQSIRQNQDEWRKQALEEFKHYDLGASVPNNEPLPGPDEPGREGGRTDPGRERQRANGR</sequence>
<proteinExistence type="predicted"/>
<name>A0A1R1SPX9_9ACTN</name>
<dbReference type="AlphaFoldDB" id="A0A1R1SPX9"/>
<evidence type="ECO:0000256" key="1">
    <source>
        <dbReference type="SAM" id="MobiDB-lite"/>
    </source>
</evidence>
<feature type="region of interest" description="Disordered" evidence="1">
    <location>
        <begin position="88"/>
        <end position="117"/>
    </location>
</feature>
<comment type="caution">
    <text evidence="2">The sequence shown here is derived from an EMBL/GenBank/DDBJ whole genome shotgun (WGS) entry which is preliminary data.</text>
</comment>
<organism evidence="2 3">
    <name type="scientific">Streptomyces sparsogenes DSM 40356</name>
    <dbReference type="NCBI Taxonomy" id="1331668"/>
    <lineage>
        <taxon>Bacteria</taxon>
        <taxon>Bacillati</taxon>
        <taxon>Actinomycetota</taxon>
        <taxon>Actinomycetes</taxon>
        <taxon>Kitasatosporales</taxon>
        <taxon>Streptomycetaceae</taxon>
        <taxon>Streptomyces</taxon>
    </lineage>
</organism>
<gene>
    <name evidence="2" type="ORF">SPAR_06865</name>
</gene>
<dbReference type="Proteomes" id="UP000186168">
    <property type="component" value="Unassembled WGS sequence"/>
</dbReference>
<evidence type="ECO:0000313" key="2">
    <source>
        <dbReference type="EMBL" id="OMI40277.1"/>
    </source>
</evidence>
<feature type="region of interest" description="Disordered" evidence="1">
    <location>
        <begin position="168"/>
        <end position="188"/>
    </location>
</feature>
<feature type="region of interest" description="Disordered" evidence="1">
    <location>
        <begin position="341"/>
        <end position="378"/>
    </location>
</feature>
<feature type="compositionally biased region" description="Basic and acidic residues" evidence="1">
    <location>
        <begin position="358"/>
        <end position="378"/>
    </location>
</feature>
<accession>A0A1R1SPX9</accession>
<reference evidence="2 3" key="1">
    <citation type="submission" date="2013-05" db="EMBL/GenBank/DDBJ databases">
        <title>Genome sequence of Streptomyces sparsogenes DSM 40356.</title>
        <authorList>
            <person name="Coyne S."/>
            <person name="Seebeck F.P."/>
        </authorList>
    </citation>
    <scope>NUCLEOTIDE SEQUENCE [LARGE SCALE GENOMIC DNA]</scope>
    <source>
        <strain evidence="2 3">DSM 40356</strain>
    </source>
</reference>
<keyword evidence="3" id="KW-1185">Reference proteome</keyword>
<dbReference type="RefSeq" id="WP_245738160.1">
    <property type="nucleotide sequence ID" value="NZ_ASQP01000099.1"/>
</dbReference>
<dbReference type="STRING" id="67365.GCA_001704635_07690"/>
<dbReference type="GeneID" id="96745104"/>